<dbReference type="SMART" id="SM00220">
    <property type="entry name" value="S_TKc"/>
    <property type="match status" value="1"/>
</dbReference>
<feature type="domain" description="Protein kinase" evidence="9">
    <location>
        <begin position="1312"/>
        <end position="1664"/>
    </location>
</feature>
<evidence type="ECO:0000256" key="1">
    <source>
        <dbReference type="ARBA" id="ARBA00004123"/>
    </source>
</evidence>
<feature type="coiled-coil region" evidence="7">
    <location>
        <begin position="1225"/>
        <end position="1252"/>
    </location>
</feature>
<dbReference type="InterPro" id="IPR011009">
    <property type="entry name" value="Kinase-like_dom_sf"/>
</dbReference>
<evidence type="ECO:0000256" key="5">
    <source>
        <dbReference type="ARBA" id="ARBA00023242"/>
    </source>
</evidence>
<comment type="similarity">
    <text evidence="6">Belongs to the RSE1 family.</text>
</comment>
<keyword evidence="5" id="KW-0539">Nucleus</keyword>
<evidence type="ECO:0000313" key="11">
    <source>
        <dbReference type="Proteomes" id="UP000281677"/>
    </source>
</evidence>
<dbReference type="InterPro" id="IPR050358">
    <property type="entry name" value="RSE1/DDB1/CFT1"/>
</dbReference>
<dbReference type="Proteomes" id="UP000281677">
    <property type="component" value="Unassembled WGS sequence"/>
</dbReference>
<keyword evidence="3" id="KW-0747">Spliceosome</keyword>
<dbReference type="InterPro" id="IPR018846">
    <property type="entry name" value="Beta-prop_RSE1/DDB1/CPSF1_1st"/>
</dbReference>
<evidence type="ECO:0000256" key="8">
    <source>
        <dbReference type="SAM" id="MobiDB-lite"/>
    </source>
</evidence>
<proteinExistence type="inferred from homology"/>
<dbReference type="InterPro" id="IPR000719">
    <property type="entry name" value="Prot_kinase_dom"/>
</dbReference>
<gene>
    <name evidence="10" type="ORF">D0859_04391</name>
</gene>
<dbReference type="SUPFAM" id="SSF56112">
    <property type="entry name" value="Protein kinase-like (PK-like)"/>
    <property type="match status" value="1"/>
</dbReference>
<feature type="compositionally biased region" description="Basic and acidic residues" evidence="8">
    <location>
        <begin position="1800"/>
        <end position="1819"/>
    </location>
</feature>
<dbReference type="PROSITE" id="PS50011">
    <property type="entry name" value="PROTEIN_KINASE_DOM"/>
    <property type="match status" value="1"/>
</dbReference>
<evidence type="ECO:0000256" key="3">
    <source>
        <dbReference type="ARBA" id="ARBA00022728"/>
    </source>
</evidence>
<dbReference type="Gene3D" id="2.130.10.10">
    <property type="entry name" value="YVTN repeat-like/Quinoprotein amine dehydrogenase"/>
    <property type="match status" value="3"/>
</dbReference>
<dbReference type="OrthoDB" id="436637at2759"/>
<dbReference type="Pfam" id="PF00069">
    <property type="entry name" value="Pkinase"/>
    <property type="match status" value="1"/>
</dbReference>
<dbReference type="PANTHER" id="PTHR10644">
    <property type="entry name" value="DNA REPAIR/RNA PROCESSING CPSF FAMILY"/>
    <property type="match status" value="1"/>
</dbReference>
<evidence type="ECO:0000256" key="4">
    <source>
        <dbReference type="ARBA" id="ARBA00023187"/>
    </source>
</evidence>
<accession>A0A3M7J1P1</accession>
<dbReference type="Gene3D" id="3.30.200.20">
    <property type="entry name" value="Phosphorylase Kinase, domain 1"/>
    <property type="match status" value="1"/>
</dbReference>
<keyword evidence="2" id="KW-0507">mRNA processing</keyword>
<feature type="region of interest" description="Disordered" evidence="8">
    <location>
        <begin position="854"/>
        <end position="881"/>
    </location>
</feature>
<keyword evidence="7" id="KW-0175">Coiled coil</keyword>
<comment type="caution">
    <text evidence="10">The sequence shown here is derived from an EMBL/GenBank/DDBJ whole genome shotgun (WGS) entry which is preliminary data.</text>
</comment>
<dbReference type="GO" id="GO:0005524">
    <property type="term" value="F:ATP binding"/>
    <property type="evidence" value="ECO:0007669"/>
    <property type="project" value="InterPro"/>
</dbReference>
<evidence type="ECO:0000256" key="2">
    <source>
        <dbReference type="ARBA" id="ARBA00022664"/>
    </source>
</evidence>
<feature type="compositionally biased region" description="Basic and acidic residues" evidence="8">
    <location>
        <begin position="1756"/>
        <end position="1772"/>
    </location>
</feature>
<dbReference type="Gene3D" id="1.10.510.10">
    <property type="entry name" value="Transferase(Phosphotransferase) domain 1"/>
    <property type="match status" value="1"/>
</dbReference>
<feature type="compositionally biased region" description="Polar residues" evidence="8">
    <location>
        <begin position="1703"/>
        <end position="1712"/>
    </location>
</feature>
<evidence type="ECO:0000259" key="9">
    <source>
        <dbReference type="PROSITE" id="PS50011"/>
    </source>
</evidence>
<comment type="subcellular location">
    <subcellularLocation>
        <location evidence="1">Nucleus</location>
    </subcellularLocation>
</comment>
<dbReference type="GO" id="GO:0008380">
    <property type="term" value="P:RNA splicing"/>
    <property type="evidence" value="ECO:0007669"/>
    <property type="project" value="UniProtKB-KW"/>
</dbReference>
<feature type="region of interest" description="Disordered" evidence="8">
    <location>
        <begin position="1663"/>
        <end position="1836"/>
    </location>
</feature>
<name>A0A3M7J1P1_HORWE</name>
<keyword evidence="4" id="KW-0508">mRNA splicing</keyword>
<evidence type="ECO:0000313" key="10">
    <source>
        <dbReference type="EMBL" id="RMZ31492.1"/>
    </source>
</evidence>
<dbReference type="EMBL" id="QWIT01000097">
    <property type="protein sequence ID" value="RMZ31492.1"/>
    <property type="molecule type" value="Genomic_DNA"/>
</dbReference>
<dbReference type="PROSITE" id="PS00108">
    <property type="entry name" value="PROTEIN_KINASE_ST"/>
    <property type="match status" value="1"/>
</dbReference>
<evidence type="ECO:0000256" key="6">
    <source>
        <dbReference type="ARBA" id="ARBA00038266"/>
    </source>
</evidence>
<dbReference type="VEuPathDB" id="FungiDB:BTJ68_10953"/>
<dbReference type="GO" id="GO:0003676">
    <property type="term" value="F:nucleic acid binding"/>
    <property type="evidence" value="ECO:0007669"/>
    <property type="project" value="InterPro"/>
</dbReference>
<reference evidence="10 11" key="1">
    <citation type="journal article" date="2018" name="BMC Genomics">
        <title>Genomic evidence for intraspecific hybridization in a clonal and extremely halotolerant yeast.</title>
        <authorList>
            <person name="Gostincar C."/>
            <person name="Stajich J.E."/>
            <person name="Zupancic J."/>
            <person name="Zalar P."/>
            <person name="Gunde-Cimerman N."/>
        </authorList>
    </citation>
    <scope>NUCLEOTIDE SEQUENCE [LARGE SCALE GENOMIC DNA]</scope>
    <source>
        <strain evidence="10 11">EXF-120</strain>
    </source>
</reference>
<dbReference type="GO" id="GO:0004672">
    <property type="term" value="F:protein kinase activity"/>
    <property type="evidence" value="ECO:0007669"/>
    <property type="project" value="InterPro"/>
</dbReference>
<dbReference type="InterPro" id="IPR008271">
    <property type="entry name" value="Ser/Thr_kinase_AS"/>
</dbReference>
<dbReference type="InterPro" id="IPR058543">
    <property type="entry name" value="Beta-prop_RSE1/DDB1/CPSF1_2nd"/>
</dbReference>
<dbReference type="Pfam" id="PF23726">
    <property type="entry name" value="Beta-prop_RSE1_2nd"/>
    <property type="match status" value="1"/>
</dbReference>
<feature type="compositionally biased region" description="Acidic residues" evidence="8">
    <location>
        <begin position="1680"/>
        <end position="1695"/>
    </location>
</feature>
<organism evidence="10 11">
    <name type="scientific">Hortaea werneckii</name>
    <name type="common">Black yeast</name>
    <name type="synonym">Cladosporium werneckii</name>
    <dbReference type="NCBI Taxonomy" id="91943"/>
    <lineage>
        <taxon>Eukaryota</taxon>
        <taxon>Fungi</taxon>
        <taxon>Dikarya</taxon>
        <taxon>Ascomycota</taxon>
        <taxon>Pezizomycotina</taxon>
        <taxon>Dothideomycetes</taxon>
        <taxon>Dothideomycetidae</taxon>
        <taxon>Mycosphaerellales</taxon>
        <taxon>Teratosphaeriaceae</taxon>
        <taxon>Hortaea</taxon>
    </lineage>
</organism>
<protein>
    <recommendedName>
        <fullName evidence="9">Protein kinase domain-containing protein</fullName>
    </recommendedName>
</protein>
<sequence length="1836" mass="202972">MANVQQTQSFYSLTLTPPSAPSCSVTCNAIPGLKTQDQQIFEARGQRIYLHRIVENEDRSEVKLSTVLDQDVFGIIRGVSAFRIPGTATDQLVVSSDSGRMSMLNYDADKNAFRRVHLETFGKSGVRRTVPGQYVASDPRGRCLMLASTEKNKVVYMVNREPDSTIRISSPHEANQWASLCFGICALDTGWEHPIFAALEVDYSEAEADSSGIEYERREKHLVYYTVDLGLNHVIKSWSDTVDYSANKIFGVPGGQDGPSGVLVCCEGRIYYRHDKAEGLSIPIPRRSGPTEDPERKRIIVSGCLHLSKARHEFFFLLQTEDGDVFKLTLDMAEDAQGRRTSQPVRINLKYYETFPVAKTMLLIRKGYIYTASEHGDSKLYHVNDLAEDMDFEPHNNFSSDDVSPDPADAYTPTFFKPRGLTFTSLATTQPSLHPLMKTKVDNLTGEDAPQIYAIQGSGANSRFKTLRHGLEVQEIVSSPLGNIPFDNLWSLRHRASDDYHSYLLLSSAYGDKTIVLSIGDEVETMEDSPFLTNRATVTAQTMGDATLVQVHARGVLSILESGAVNEWPSPAHRTIVAGSANSRQLLLGLSSSELAFFFMGDDGVLNQLEEMPEMSGKITALAVGATPPGQLQAKFAVVGCDDCTIRVMSIELDSPLEPKSVQALSAMPTSIEVVSMRDPSSGTLTNYVHIGLQSGLYLRATIDEVTGELGEVRTKFLGARPTRLFPVDVPGQAQHADDAASSSAILAASSRPWLGYNHPVSDLYTLAPLVTSQLEAARPFASEHLKGLCAVQGGNLLIFGVEGVEGGLLSSKDIPLRYTPRAMSRNPWLPVWYVAQAEGNTLSEGTKKGLLEGAGAKKEEDGQNGAEVKMEDSTEGEMSPAELDKHLGLSRAPGHWASCVQVVDPTAEEPVCTLELGENEAALCCAAVPFESKEWDIYLAVGTGQHLRPGEPVVGEKPKGYVHIYRISEEGRKIELVHKTPFPTPIYALHPFHGRLAIGVGNELFIYDLGLKSLLRKSRGTVVPNLITSIDSRGNRLICADISESLTFIVFKPAHNRLIPFVDDTIPRWSTALSVLDYETAAGADKFGNLFVLRVPEQASKESDEEGVGGYISNERSYLNGTPYRLDLRAHVFTNDIPTSIQRTPLVPGGQDVLFFSGLQGTMGILVPFVSREDVEFFAQLEMLLRAEDPPLAGRDHLMFKGYYVPLKGVVDGDLCERFLRLGMDSKVRVAAELEREVKEVERKVLEVRGRVACLWQSVLAPFRLLDLSAQAVKRPKSMDPDKKIEEETVPNYDSSGYYPVQIRDVFQNRYEVLGKLGYGATSTTWLCRDHHAENFKVLKICIHQDGNSLREQDAYAQLFSGFRTSNEGLFYTRIPQKRFEVTGPSGYQHACFVFVPAACTLWEIMKHYDGPMNLNLIKYTVLSAIKALDFLHSDAHLIHTDVKLDNMFMSLTDDAEVEVLASYLVENPPEFKVDETGRKIYQGYNLRNLGQNSWGHAMLGDLGEAYVFDEGEDDGLLGPSIVAPAVLRPPEVILGMKWGTPLDIWQIGCLFFLLLNTRLPFQNFAGAERWSGCYHLTQMTALMGPPPEDYLARSEEQYLECDETCAWRCPGSKGVPDMSFEALLERFEGEDKTAALDFVRCIFHWKPEERSTAKELLQHPFLNFDKEDTEKEGTGESSAEEASAEEADAETDAEDIKSEKTSPTSQCNDSKTLKDCTDVSESQKPSEEVVASLDTLVGTHGVSDVGGESQQDSSHVRKSPENKVPVREEQGGVEGTSEAPKSEESEDSKEEPEQTAADAKKGCDGRVVDEPRLKPLEEFADLQIRPAESLQRKQ</sequence>
<feature type="compositionally biased region" description="Basic and acidic residues" evidence="8">
    <location>
        <begin position="1666"/>
        <end position="1676"/>
    </location>
</feature>
<dbReference type="InterPro" id="IPR015943">
    <property type="entry name" value="WD40/YVTN_repeat-like_dom_sf"/>
</dbReference>
<dbReference type="GO" id="GO:0006397">
    <property type="term" value="P:mRNA processing"/>
    <property type="evidence" value="ECO:0007669"/>
    <property type="project" value="UniProtKB-KW"/>
</dbReference>
<dbReference type="GO" id="GO:0005681">
    <property type="term" value="C:spliceosomal complex"/>
    <property type="evidence" value="ECO:0007669"/>
    <property type="project" value="UniProtKB-KW"/>
</dbReference>
<evidence type="ECO:0000256" key="7">
    <source>
        <dbReference type="SAM" id="Coils"/>
    </source>
</evidence>
<dbReference type="Pfam" id="PF10433">
    <property type="entry name" value="Beta-prop_RSE1_1st"/>
    <property type="match status" value="1"/>
</dbReference>
<dbReference type="FunFam" id="2.130.10.10:FF:001143">
    <property type="entry name" value="Pre-mRNA-splicing factor rse-1, putative"/>
    <property type="match status" value="1"/>
</dbReference>
<dbReference type="InterPro" id="IPR004871">
    <property type="entry name" value="RSE1/DDB1/CPSF1_C"/>
</dbReference>
<dbReference type="Pfam" id="PF03178">
    <property type="entry name" value="CPSF_A"/>
    <property type="match status" value="1"/>
</dbReference>